<gene>
    <name evidence="1" type="ORF">RPERSI_LOCUS3534</name>
</gene>
<organism evidence="1 2">
    <name type="scientific">Racocetra persica</name>
    <dbReference type="NCBI Taxonomy" id="160502"/>
    <lineage>
        <taxon>Eukaryota</taxon>
        <taxon>Fungi</taxon>
        <taxon>Fungi incertae sedis</taxon>
        <taxon>Mucoromycota</taxon>
        <taxon>Glomeromycotina</taxon>
        <taxon>Glomeromycetes</taxon>
        <taxon>Diversisporales</taxon>
        <taxon>Gigasporaceae</taxon>
        <taxon>Racocetra</taxon>
    </lineage>
</organism>
<evidence type="ECO:0000313" key="1">
    <source>
        <dbReference type="EMBL" id="CAG8540571.1"/>
    </source>
</evidence>
<protein>
    <submittedName>
        <fullName evidence="1">29146_t:CDS:1</fullName>
    </submittedName>
</protein>
<name>A0ACA9LQW2_9GLOM</name>
<sequence>MPRISKLKLKARKANQASVNARKAAKRDEQIQIINKELLQMNDNELQLIYQDLVQSADDKKVTKITHRQKLIDTIEQLPDDQLKSAIHLLNKMKYSKGPHE</sequence>
<proteinExistence type="predicted"/>
<dbReference type="EMBL" id="CAJVQC010004442">
    <property type="protein sequence ID" value="CAG8540571.1"/>
    <property type="molecule type" value="Genomic_DNA"/>
</dbReference>
<keyword evidence="2" id="KW-1185">Reference proteome</keyword>
<evidence type="ECO:0000313" key="2">
    <source>
        <dbReference type="Proteomes" id="UP000789920"/>
    </source>
</evidence>
<reference evidence="1" key="1">
    <citation type="submission" date="2021-06" db="EMBL/GenBank/DDBJ databases">
        <authorList>
            <person name="Kallberg Y."/>
            <person name="Tangrot J."/>
            <person name="Rosling A."/>
        </authorList>
    </citation>
    <scope>NUCLEOTIDE SEQUENCE</scope>
    <source>
        <strain evidence="1">MA461A</strain>
    </source>
</reference>
<dbReference type="Proteomes" id="UP000789920">
    <property type="component" value="Unassembled WGS sequence"/>
</dbReference>
<accession>A0ACA9LQW2</accession>
<comment type="caution">
    <text evidence="1">The sequence shown here is derived from an EMBL/GenBank/DDBJ whole genome shotgun (WGS) entry which is preliminary data.</text>
</comment>
<feature type="non-terminal residue" evidence="1">
    <location>
        <position position="101"/>
    </location>
</feature>